<dbReference type="AlphaFoldDB" id="A0A5J4S6R0"/>
<comment type="caution">
    <text evidence="3">The sequence shown here is derived from an EMBL/GenBank/DDBJ whole genome shotgun (WGS) entry which is preliminary data.</text>
</comment>
<organism evidence="3">
    <name type="scientific">termite gut metagenome</name>
    <dbReference type="NCBI Taxonomy" id="433724"/>
    <lineage>
        <taxon>unclassified sequences</taxon>
        <taxon>metagenomes</taxon>
        <taxon>organismal metagenomes</taxon>
    </lineage>
</organism>
<dbReference type="InterPro" id="IPR005537">
    <property type="entry name" value="RAMP_III_fam"/>
</dbReference>
<gene>
    <name evidence="3" type="ORF">EZS27_011220</name>
</gene>
<dbReference type="GO" id="GO:0051607">
    <property type="term" value="P:defense response to virus"/>
    <property type="evidence" value="ECO:0007669"/>
    <property type="project" value="UniProtKB-KW"/>
</dbReference>
<evidence type="ECO:0000259" key="2">
    <source>
        <dbReference type="Pfam" id="PF03787"/>
    </source>
</evidence>
<name>A0A5J4S6R0_9ZZZZ</name>
<proteinExistence type="predicted"/>
<protein>
    <recommendedName>
        <fullName evidence="2">CRISPR type III-associated protein domain-containing protein</fullName>
    </recommendedName>
</protein>
<dbReference type="PANTHER" id="PTHR35579:SF6">
    <property type="entry name" value="DUF324 DOMAIN-CONTAINING PROTEIN"/>
    <property type="match status" value="1"/>
</dbReference>
<reference evidence="3" key="1">
    <citation type="submission" date="2019-03" db="EMBL/GenBank/DDBJ databases">
        <title>Single cell metagenomics reveals metabolic interactions within the superorganism composed of flagellate Streblomastix strix and complex community of Bacteroidetes bacteria on its surface.</title>
        <authorList>
            <person name="Treitli S.C."/>
            <person name="Kolisko M."/>
            <person name="Husnik F."/>
            <person name="Keeling P."/>
            <person name="Hampl V."/>
        </authorList>
    </citation>
    <scope>NUCLEOTIDE SEQUENCE</scope>
    <source>
        <strain evidence="3">STM</strain>
    </source>
</reference>
<feature type="domain" description="CRISPR type III-associated protein" evidence="2">
    <location>
        <begin position="295"/>
        <end position="458"/>
    </location>
</feature>
<feature type="domain" description="CRISPR type III-associated protein" evidence="2">
    <location>
        <begin position="15"/>
        <end position="200"/>
    </location>
</feature>
<evidence type="ECO:0000256" key="1">
    <source>
        <dbReference type="ARBA" id="ARBA00023118"/>
    </source>
</evidence>
<dbReference type="EMBL" id="SNRY01000422">
    <property type="protein sequence ID" value="KAA6340951.1"/>
    <property type="molecule type" value="Genomic_DNA"/>
</dbReference>
<dbReference type="PANTHER" id="PTHR35579">
    <property type="entry name" value="CRISPR SYSTEM CMS ENDORIBONUCLEASE CSM3"/>
    <property type="match status" value="1"/>
</dbReference>
<evidence type="ECO:0000313" key="3">
    <source>
        <dbReference type="EMBL" id="KAA6340951.1"/>
    </source>
</evidence>
<dbReference type="CDD" id="cd09726">
    <property type="entry name" value="RAMP_I_III"/>
    <property type="match status" value="2"/>
</dbReference>
<sequence length="472" mass="52729">MIERVYSYRYMAQITIETVTPLAVSSGEKGIMTDSFVVRDANGLPYIPGTSLAGILRHAIKGKEKKKIFGFQENLRRIENGKRTEENIGEGSKIIFSSAHIVNEDNTVIEGILNKKEWSGYLSCFKELPIRQHVCINGKGVTRNTGKFDEEVVFKGTRFCFEIEMLSEEKTNEPVFNEILSELMKESLRIGSGTRKGFGETKIVEYTTKQYDLTVDLDDYLEKTSSLNAKIKNGKTEKNIQSNADNDWTTYELTLTPDNFFLFGSGFGNDKADMTAVSETYFDWSNGKPEAKAKSILIPGSSVKGALAHRVVFHYNRLKGFCIKEINGEYKVDERAKNSNEAVETLFGYANNKDVKRGNVMISDLIQEAVGPEKTKILNHVAIDRFTGGAIDGALFAEEVIYGKNTQYKLILKVNYEAIAHEEESTTIKKAFKLALQDIATGMLPLGGGVNRGYGCFSGEIKENGIIMEKML</sequence>
<keyword evidence="1" id="KW-0051">Antiviral defense</keyword>
<accession>A0A5J4S6R0</accession>
<dbReference type="Pfam" id="PF03787">
    <property type="entry name" value="RAMPs"/>
    <property type="match status" value="2"/>
</dbReference>
<dbReference type="InterPro" id="IPR052216">
    <property type="entry name" value="CRISPR_Csm3_endoribonuclease"/>
</dbReference>